<gene>
    <name evidence="2" type="ORF">RRG08_038193</name>
</gene>
<dbReference type="Proteomes" id="UP001283361">
    <property type="component" value="Unassembled WGS sequence"/>
</dbReference>
<evidence type="ECO:0000313" key="2">
    <source>
        <dbReference type="EMBL" id="KAK3790701.1"/>
    </source>
</evidence>
<sequence>MSKTINNGHSRESSDTVWKLYTVCQLYFALCCYRATLVNCRKEFARVVRAFSKSQLEPPESRSPGSKLVQPTPVPAQTSMSKPKVGSLYWADCVQ</sequence>
<dbReference type="AlphaFoldDB" id="A0AAE1AP46"/>
<organism evidence="2 3">
    <name type="scientific">Elysia crispata</name>
    <name type="common">lettuce slug</name>
    <dbReference type="NCBI Taxonomy" id="231223"/>
    <lineage>
        <taxon>Eukaryota</taxon>
        <taxon>Metazoa</taxon>
        <taxon>Spiralia</taxon>
        <taxon>Lophotrochozoa</taxon>
        <taxon>Mollusca</taxon>
        <taxon>Gastropoda</taxon>
        <taxon>Heterobranchia</taxon>
        <taxon>Euthyneura</taxon>
        <taxon>Panpulmonata</taxon>
        <taxon>Sacoglossa</taxon>
        <taxon>Placobranchoidea</taxon>
        <taxon>Plakobranchidae</taxon>
        <taxon>Elysia</taxon>
    </lineage>
</organism>
<feature type="region of interest" description="Disordered" evidence="1">
    <location>
        <begin position="53"/>
        <end position="83"/>
    </location>
</feature>
<protein>
    <submittedName>
        <fullName evidence="2">Uncharacterized protein</fullName>
    </submittedName>
</protein>
<keyword evidence="3" id="KW-1185">Reference proteome</keyword>
<evidence type="ECO:0000313" key="3">
    <source>
        <dbReference type="Proteomes" id="UP001283361"/>
    </source>
</evidence>
<proteinExistence type="predicted"/>
<reference evidence="2" key="1">
    <citation type="journal article" date="2023" name="G3 (Bethesda)">
        <title>A reference genome for the long-term kleptoplast-retaining sea slug Elysia crispata morphotype clarki.</title>
        <authorList>
            <person name="Eastman K.E."/>
            <person name="Pendleton A.L."/>
            <person name="Shaikh M.A."/>
            <person name="Suttiyut T."/>
            <person name="Ogas R."/>
            <person name="Tomko P."/>
            <person name="Gavelis G."/>
            <person name="Widhalm J.R."/>
            <person name="Wisecaver J.H."/>
        </authorList>
    </citation>
    <scope>NUCLEOTIDE SEQUENCE</scope>
    <source>
        <strain evidence="2">ECLA1</strain>
    </source>
</reference>
<name>A0AAE1AP46_9GAST</name>
<comment type="caution">
    <text evidence="2">The sequence shown here is derived from an EMBL/GenBank/DDBJ whole genome shotgun (WGS) entry which is preliminary data.</text>
</comment>
<dbReference type="EMBL" id="JAWDGP010001519">
    <property type="protein sequence ID" value="KAK3790701.1"/>
    <property type="molecule type" value="Genomic_DNA"/>
</dbReference>
<evidence type="ECO:0000256" key="1">
    <source>
        <dbReference type="SAM" id="MobiDB-lite"/>
    </source>
</evidence>
<accession>A0AAE1AP46</accession>